<dbReference type="EMBL" id="JAGRRH010000007">
    <property type="protein sequence ID" value="KAG7367450.1"/>
    <property type="molecule type" value="Genomic_DNA"/>
</dbReference>
<dbReference type="OrthoDB" id="45439at2759"/>
<comment type="caution">
    <text evidence="1">The sequence shown here is derived from an EMBL/GenBank/DDBJ whole genome shotgun (WGS) entry which is preliminary data.</text>
</comment>
<reference evidence="1" key="1">
    <citation type="journal article" date="2021" name="Sci. Rep.">
        <title>Diploid genomic architecture of Nitzschia inconspicua, an elite biomass production diatom.</title>
        <authorList>
            <person name="Oliver A."/>
            <person name="Podell S."/>
            <person name="Pinowska A."/>
            <person name="Traller J.C."/>
            <person name="Smith S.R."/>
            <person name="McClure R."/>
            <person name="Beliaev A."/>
            <person name="Bohutskyi P."/>
            <person name="Hill E.A."/>
            <person name="Rabines A."/>
            <person name="Zheng H."/>
            <person name="Allen L.Z."/>
            <person name="Kuo A."/>
            <person name="Grigoriev I.V."/>
            <person name="Allen A.E."/>
            <person name="Hazlebeck D."/>
            <person name="Allen E.E."/>
        </authorList>
    </citation>
    <scope>NUCLEOTIDE SEQUENCE</scope>
    <source>
        <strain evidence="1">Hildebrandi</strain>
    </source>
</reference>
<organism evidence="1 2">
    <name type="scientific">Nitzschia inconspicua</name>
    <dbReference type="NCBI Taxonomy" id="303405"/>
    <lineage>
        <taxon>Eukaryota</taxon>
        <taxon>Sar</taxon>
        <taxon>Stramenopiles</taxon>
        <taxon>Ochrophyta</taxon>
        <taxon>Bacillariophyta</taxon>
        <taxon>Bacillariophyceae</taxon>
        <taxon>Bacillariophycidae</taxon>
        <taxon>Bacillariales</taxon>
        <taxon>Bacillariaceae</taxon>
        <taxon>Nitzschia</taxon>
    </lineage>
</organism>
<dbReference type="Proteomes" id="UP000693970">
    <property type="component" value="Unassembled WGS sequence"/>
</dbReference>
<evidence type="ECO:0000313" key="2">
    <source>
        <dbReference type="Proteomes" id="UP000693970"/>
    </source>
</evidence>
<proteinExistence type="predicted"/>
<reference evidence="1" key="2">
    <citation type="submission" date="2021-04" db="EMBL/GenBank/DDBJ databases">
        <authorList>
            <person name="Podell S."/>
        </authorList>
    </citation>
    <scope>NUCLEOTIDE SEQUENCE</scope>
    <source>
        <strain evidence="1">Hildebrandi</strain>
    </source>
</reference>
<protein>
    <submittedName>
        <fullName evidence="1">Uncharacterized protein</fullName>
    </submittedName>
</protein>
<keyword evidence="2" id="KW-1185">Reference proteome</keyword>
<evidence type="ECO:0000313" key="1">
    <source>
        <dbReference type="EMBL" id="KAG7367450.1"/>
    </source>
</evidence>
<gene>
    <name evidence="1" type="ORF">IV203_030121</name>
</gene>
<name>A0A9K3Q1X1_9STRA</name>
<dbReference type="AlphaFoldDB" id="A0A9K3Q1X1"/>
<accession>A0A9K3Q1X1</accession>
<sequence length="196" mass="21606">MKVLHESPSMTSFSDFSDAVSDGLISTDVSETSSHAVSEELENYSLSVSFGSVQVREYERIVGDHPDTKVGVPLSIGWAFYERPVVPIEQYEGDRIRKGNIRMTSITRENLLHNVFGIPEDEIRNAEMEVQKIKNQRVHSSKQPMAAAKTETALRGISKNLRKGGWKLLKGMAAATQSGMMVSTGSGFSSGQSMMF</sequence>